<feature type="compositionally biased region" description="Polar residues" evidence="1">
    <location>
        <begin position="1545"/>
        <end position="1559"/>
    </location>
</feature>
<dbReference type="FunFam" id="1.25.10.10:FF:000294">
    <property type="entry name" value="Transformation/transcription domain associated protein"/>
    <property type="match status" value="1"/>
</dbReference>
<reference evidence="2" key="1">
    <citation type="submission" date="2020-06" db="EMBL/GenBank/DDBJ databases">
        <authorList>
            <person name="Li T."/>
            <person name="Hu X."/>
            <person name="Zhang T."/>
            <person name="Song X."/>
            <person name="Zhang H."/>
            <person name="Dai N."/>
            <person name="Sheng W."/>
            <person name="Hou X."/>
            <person name="Wei L."/>
        </authorList>
    </citation>
    <scope>NUCLEOTIDE SEQUENCE</scope>
    <source>
        <strain evidence="2">KEN8</strain>
        <tissue evidence="2">Leaf</tissue>
    </source>
</reference>
<dbReference type="Gene3D" id="1.25.10.10">
    <property type="entry name" value="Leucine-rich Repeat Variant"/>
    <property type="match status" value="2"/>
</dbReference>
<dbReference type="GO" id="GO:0000124">
    <property type="term" value="C:SAGA complex"/>
    <property type="evidence" value="ECO:0007669"/>
    <property type="project" value="TreeGrafter"/>
</dbReference>
<feature type="region of interest" description="Disordered" evidence="1">
    <location>
        <begin position="1936"/>
        <end position="1978"/>
    </location>
</feature>
<dbReference type="InterPro" id="IPR011989">
    <property type="entry name" value="ARM-like"/>
</dbReference>
<gene>
    <name evidence="2" type="ORF">Scaly_2175300</name>
</gene>
<evidence type="ECO:0000313" key="2">
    <source>
        <dbReference type="EMBL" id="KAL0332738.1"/>
    </source>
</evidence>
<dbReference type="GO" id="GO:0005634">
    <property type="term" value="C:nucleus"/>
    <property type="evidence" value="ECO:0007669"/>
    <property type="project" value="TreeGrafter"/>
</dbReference>
<dbReference type="Pfam" id="PF20206">
    <property type="entry name" value="Tra1_ring"/>
    <property type="match status" value="2"/>
</dbReference>
<accession>A0AAW2MQ97</accession>
<name>A0AAW2MQ97_9LAMI</name>
<dbReference type="GO" id="GO:0006281">
    <property type="term" value="P:DNA repair"/>
    <property type="evidence" value="ECO:0007669"/>
    <property type="project" value="TreeGrafter"/>
</dbReference>
<organism evidence="2">
    <name type="scientific">Sesamum calycinum</name>
    <dbReference type="NCBI Taxonomy" id="2727403"/>
    <lineage>
        <taxon>Eukaryota</taxon>
        <taxon>Viridiplantae</taxon>
        <taxon>Streptophyta</taxon>
        <taxon>Embryophyta</taxon>
        <taxon>Tracheophyta</taxon>
        <taxon>Spermatophyta</taxon>
        <taxon>Magnoliopsida</taxon>
        <taxon>eudicotyledons</taxon>
        <taxon>Gunneridae</taxon>
        <taxon>Pentapetalae</taxon>
        <taxon>asterids</taxon>
        <taxon>lamiids</taxon>
        <taxon>Lamiales</taxon>
        <taxon>Pedaliaceae</taxon>
        <taxon>Sesamum</taxon>
    </lineage>
</organism>
<dbReference type="Pfam" id="PF20175">
    <property type="entry name" value="Tra1_central"/>
    <property type="match status" value="2"/>
</dbReference>
<dbReference type="GO" id="GO:0006355">
    <property type="term" value="P:regulation of DNA-templated transcription"/>
    <property type="evidence" value="ECO:0007669"/>
    <property type="project" value="TreeGrafter"/>
</dbReference>
<dbReference type="GO" id="GO:0035267">
    <property type="term" value="C:NuA4 histone acetyltransferase complex"/>
    <property type="evidence" value="ECO:0007669"/>
    <property type="project" value="TreeGrafter"/>
</dbReference>
<dbReference type="PANTHER" id="PTHR11139">
    <property type="entry name" value="ATAXIA TELANGIECTASIA MUTATED ATM -RELATED"/>
    <property type="match status" value="1"/>
</dbReference>
<proteinExistence type="predicted"/>
<feature type="region of interest" description="Disordered" evidence="1">
    <location>
        <begin position="1991"/>
        <end position="2023"/>
    </location>
</feature>
<evidence type="ECO:0000256" key="1">
    <source>
        <dbReference type="SAM" id="MobiDB-lite"/>
    </source>
</evidence>
<protein>
    <submittedName>
        <fullName evidence="2">Transcription-associated protein 1</fullName>
    </submittedName>
</protein>
<sequence length="2023" mass="226262">MSPVQNFEQHARHLIEPDLPIQTRLQMAMEVRDSLEICHTGEYLNFLKCYFRAFSAILYHITKPQFADNPEHKLRNIIIEILNRLPHSEVLRPFVQELLKVAMHVLTADNEENGLICIRIIFDLLRNFRPSLETEVQPFLDFVCKIYQNFRATVSYFFESGAMMAPPPAPPTTSGSVGSSLSGDDVKPIEVSDQVGPSGGYVGATGQLNPSTRSFKVVTESPLVVMFLFQLYGRLVQTNIPHLLPLMVAAISVPGPEKTVSFLTYLLKSFADYIKQHEESICKSIVNLLVTCSDSVSIRKELLVALKHVLGTDFKRGLFPLIDTLLDERVLVGTGRACFEALRPLAYSLLAEIVHHVRGDLSLSQLSRIIYLFSSNMHDASLSLSIHTTCARLMLNLVEPIFEKGVDQASMDEARILLGRILDAFVGKFNTFKRTIPQLLEEGEEGKNRATLRSKLEVPVQAVLNLPTSVEHSKEVNDCKHLIKTLVMGMKTIIWSITHAHIPRSQQALPSTSSGSSASQAFKGMREDEVCKASGVLKSGVHCLALFKEKDEEREMPASSHFSTLLQAPKVFRPFADVLVNFLVNSKLDVLKHPDSPAAKLVLHLFRFLFSAVAKAPSDCERILQPHVPVIMETCMKNATEIERPIAYLQLLRTMFRALAGGKFELLLRDLIPMLQPCLNMLLAMLEGPTGEDMRELLLELCLTLPARLSSLLPHLPRLMKPLVMCLKGSDDLINLGLRTLEFWIDSLNPDFLEPSMANVMSEVILALWSHLRPAPYPWGGKSLQLLGKLGGRNRRFLKEPLALECKENPEHGLRLILTFEPSTPFLVPLDRCINLAVAAVMQKNSSVDGFYRKQALKFLRVCLSSQLNLPGLVNDDGSTSKQLSTCLSSSVDPSWRRSDTADLKADLGVKTKTQLMAEKSVFKILLMTIIAASAEPELHDPKDEYISHICRHFAINFHVESPAAQTSISATSAGGPMISSSSTMSSKLRHNTYLKELDPLIFLDALVEVLADENRFHAKAALNALNTFSETLLFLAKSKHSDILMSRGGPSTPMIVSSPSMSPVYSPPPSVRVACFEQLLPRLLHCCYGSTWQAQMGGVMGLGALIGKVTVEVLCLFQVRIVRALVYVLKRLPTYATKEQEETSQVLTQVLRVVNNVDEANSEARRQSFQGVVEYLASELFNANSSINVRKIVQSCLALLASRTGSEVSELLEPLHQTLLQPLIMRPLRSKTVDQQVGTVTALNFCLALRPPLLKLTPELINFLQEALQIAEADESVWVVKYMNPKVATSLNKLRTACIELLCTAMAWADFKTQNHSDLRAKIISMFFKSLTSRSPEIVAVAKEGLRQVILQQRMPKELLQSSLRPILVNLAHTKNLSMPLLQGLARLLELLSNWFNVTLGGKLLEHLKKWLEPEKLAQCQKSWKAGEEPKIAAAIIELFHLLPSAAGKFLDELVTLTIDLEAALPPGQFYSEINSPYRLPLTKFLNRYPTAAVDYFLARLSQPKYFRRFMYIIRSDAGQPLREELAKSPEKIIANAFPEFSQKTEATQGSSNPSSSLMGDESLVTPKSEDSVQLLTTSGATSDAYFQGLALVKTLVKLMPGWLQSNRVVFDTLVLLWKSPARISRLQNEQELNLMQVKESKWLVKCFLNYLRHDKMEVNVLFDILAIFLYRTRIDFTFLKEFYIVEVAEGYPPNLKKTLLLHFLNLFQLKQLSHDHMVIVMQMLILPMLAHAFQNGQTWEVIDAATIKTIVDKLLDPPEEISADYDEPLRIELLQLATLLLKYLQNDLVHHRKELIKFGWNHLKREDSASKQWAFVNVCHFLEAYQAPEKIILQLLLSICYLLNNLELQVFVALLRTCQPENKMLVKQALDILMPALPRRLPLGDSPVGHNFVPQMVNSLSRLGLPYNTTAENRRLAIELAGLVVNWEKQRQSDLKKGANNDGTSQSTDGLHLTSAVGDPKLSVDGSTFSEDSTKRIKVEPGLQSLCVMSPGGASSIPNIETPGSAGQPDEEFKPNAAMER</sequence>
<dbReference type="EMBL" id="JACGWM010000013">
    <property type="protein sequence ID" value="KAL0332738.1"/>
    <property type="molecule type" value="Genomic_DNA"/>
</dbReference>
<dbReference type="PANTHER" id="PTHR11139:SF1">
    <property type="entry name" value="TRANSFORMATION_TRANSCRIPTION DOMAIN-ASSOCIATED PROTEIN"/>
    <property type="match status" value="1"/>
</dbReference>
<dbReference type="InterPro" id="IPR046805">
    <property type="entry name" value="Tra1_ring"/>
</dbReference>
<dbReference type="InterPro" id="IPR046807">
    <property type="entry name" value="Tra1_central"/>
</dbReference>
<comment type="caution">
    <text evidence="2">The sequence shown here is derived from an EMBL/GenBank/DDBJ whole genome shotgun (WGS) entry which is preliminary data.</text>
</comment>
<feature type="compositionally biased region" description="Basic and acidic residues" evidence="1">
    <location>
        <begin position="2013"/>
        <end position="2023"/>
    </location>
</feature>
<dbReference type="InterPro" id="IPR016024">
    <property type="entry name" value="ARM-type_fold"/>
</dbReference>
<dbReference type="SUPFAM" id="SSF48371">
    <property type="entry name" value="ARM repeat"/>
    <property type="match status" value="3"/>
</dbReference>
<feature type="region of interest" description="Disordered" evidence="1">
    <location>
        <begin position="1545"/>
        <end position="1567"/>
    </location>
</feature>
<reference evidence="2" key="2">
    <citation type="journal article" date="2024" name="Plant">
        <title>Genomic evolution and insights into agronomic trait innovations of Sesamum species.</title>
        <authorList>
            <person name="Miao H."/>
            <person name="Wang L."/>
            <person name="Qu L."/>
            <person name="Liu H."/>
            <person name="Sun Y."/>
            <person name="Le M."/>
            <person name="Wang Q."/>
            <person name="Wei S."/>
            <person name="Zheng Y."/>
            <person name="Lin W."/>
            <person name="Duan Y."/>
            <person name="Cao H."/>
            <person name="Xiong S."/>
            <person name="Wang X."/>
            <person name="Wei L."/>
            <person name="Li C."/>
            <person name="Ma Q."/>
            <person name="Ju M."/>
            <person name="Zhao R."/>
            <person name="Li G."/>
            <person name="Mu C."/>
            <person name="Tian Q."/>
            <person name="Mei H."/>
            <person name="Zhang T."/>
            <person name="Gao T."/>
            <person name="Zhang H."/>
        </authorList>
    </citation>
    <scope>NUCLEOTIDE SEQUENCE</scope>
    <source>
        <strain evidence="2">KEN8</strain>
    </source>
</reference>
<dbReference type="InterPro" id="IPR050517">
    <property type="entry name" value="DDR_Repair_Kinase"/>
</dbReference>